<sequence>MTETDDTVRTDPAASGGPEGTPPRRARRLLWVVALLLPPLLAVALWPIVAANIAIAVVLLLCYAVVAAFMAAPGRRERRRDRAERKLTRSSGRFGEAYARSLAAELRGDARQAAPAAFAAPLLEDVAVDVTPRDGGPGERVPLSSLIGGAEPCVLALVGEPGGGRTALLRRTALRLALSPDGARRPVPVLLCLRDHAARIVAEPGTGLAELAAASAGKVPADRAPDWFAERLAAGACTVLLDGLDEVADLADRRAVAAWIARQARELPGNDVVVAARAAAYRAAPVEGARVVETRGLTGEQVTAFLRGWYRAVEPAGRGAAPVEDAPDRAAGELRERLRAAPALDGAIAAPLSLTMIANLDRRGAVPPADRLALLAAVCDVPGAPDAAGPLRELAYAMMRDRVRDVPRDGLDPVLRGGAGGLLAERPGDRAAFAQPAFQEYLAAERIAADGPVDALTGSVTDDWWRECALMYAARSDAGPLVRACLDAAHGAGGAVALELALACADEGDELDPALRAELNALLAPGSDLDPARRAEAGAAATARRLRQTFPVASGGRLCVQPVSEAMYAQFLDARPGHDPDRAPGDRDPDAAVTGVRAEDAVAFVDWVNGLTGGRHRLPYRAEVEDRRVRDLLPPGGHCLWVRPDAAAEAPVLWRPPDAPDPHALSPGLVARSLDADLPRIRASLAAMSLLWARTVAVFAQRLAEESGDPEAARALARLPAVAAGLGEVRGSGLLDGTVPELRLDLAYDLEEQRVRDALPSLAGNLKPGQAAALARVLGAELVAGLSSLLDAPDGPPAGLPDLGPALRDLAAGLRRDRRRHPAAYAGTGETAPVRLARATVDDVAVGERLRRAFRTVPHRAETLIDGVTAAWPTAAQLTGLPHLLGISWTPLLLPDRAGQPERPYAARWSQTVNEEVVRLAGEVFDRSTPFDARAARTLRLVALAVPGASVADKVYIDIAAAAVWVERRRTGRTQPVESIVLATG</sequence>
<feature type="domain" description="NACHT" evidence="3">
    <location>
        <begin position="154"/>
        <end position="311"/>
    </location>
</feature>
<evidence type="ECO:0000313" key="5">
    <source>
        <dbReference type="Proteomes" id="UP000774570"/>
    </source>
</evidence>
<dbReference type="InterPro" id="IPR027417">
    <property type="entry name" value="P-loop_NTPase"/>
</dbReference>
<keyword evidence="2" id="KW-0472">Membrane</keyword>
<evidence type="ECO:0000256" key="1">
    <source>
        <dbReference type="SAM" id="MobiDB-lite"/>
    </source>
</evidence>
<dbReference type="RefSeq" id="WP_220161986.1">
    <property type="nucleotide sequence ID" value="NZ_JAIBOA010000001.1"/>
</dbReference>
<feature type="transmembrane region" description="Helical" evidence="2">
    <location>
        <begin position="29"/>
        <end position="47"/>
    </location>
</feature>
<evidence type="ECO:0000259" key="3">
    <source>
        <dbReference type="Pfam" id="PF05729"/>
    </source>
</evidence>
<evidence type="ECO:0000313" key="4">
    <source>
        <dbReference type="EMBL" id="MBW8480742.1"/>
    </source>
</evidence>
<reference evidence="4 5" key="1">
    <citation type="submission" date="2021-07" db="EMBL/GenBank/DDBJ databases">
        <title>Actinomadura sp. PM05-2 isolated from lichen.</title>
        <authorList>
            <person name="Somphong A."/>
            <person name="Phongsopitanun W."/>
            <person name="Tanasupawat S."/>
            <person name="Peongsungnone V."/>
        </authorList>
    </citation>
    <scope>NUCLEOTIDE SEQUENCE [LARGE SCALE GENOMIC DNA]</scope>
    <source>
        <strain evidence="4 5">PM05-2</strain>
    </source>
</reference>
<feature type="region of interest" description="Disordered" evidence="1">
    <location>
        <begin position="1"/>
        <end position="22"/>
    </location>
</feature>
<protein>
    <submittedName>
        <fullName evidence="4">NACHT domain-containing protein</fullName>
    </submittedName>
</protein>
<name>A0ABS7FK39_9ACTN</name>
<dbReference type="EMBL" id="JAIBOA010000001">
    <property type="protein sequence ID" value="MBW8480742.1"/>
    <property type="molecule type" value="Genomic_DNA"/>
</dbReference>
<keyword evidence="2" id="KW-0812">Transmembrane</keyword>
<dbReference type="Proteomes" id="UP000774570">
    <property type="component" value="Unassembled WGS sequence"/>
</dbReference>
<evidence type="ECO:0000256" key="2">
    <source>
        <dbReference type="SAM" id="Phobius"/>
    </source>
</evidence>
<accession>A0ABS7FK39</accession>
<gene>
    <name evidence="4" type="ORF">K1Y72_00080</name>
</gene>
<dbReference type="Gene3D" id="3.40.50.300">
    <property type="entry name" value="P-loop containing nucleotide triphosphate hydrolases"/>
    <property type="match status" value="1"/>
</dbReference>
<proteinExistence type="predicted"/>
<organism evidence="4 5">
    <name type="scientific">Actinomadura parmotrematis</name>
    <dbReference type="NCBI Taxonomy" id="2864039"/>
    <lineage>
        <taxon>Bacteria</taxon>
        <taxon>Bacillati</taxon>
        <taxon>Actinomycetota</taxon>
        <taxon>Actinomycetes</taxon>
        <taxon>Streptosporangiales</taxon>
        <taxon>Thermomonosporaceae</taxon>
        <taxon>Actinomadura</taxon>
    </lineage>
</organism>
<dbReference type="InterPro" id="IPR007111">
    <property type="entry name" value="NACHT_NTPase"/>
</dbReference>
<feature type="transmembrane region" description="Helical" evidence="2">
    <location>
        <begin position="53"/>
        <end position="72"/>
    </location>
</feature>
<dbReference type="Pfam" id="PF05729">
    <property type="entry name" value="NACHT"/>
    <property type="match status" value="1"/>
</dbReference>
<keyword evidence="2" id="KW-1133">Transmembrane helix</keyword>
<comment type="caution">
    <text evidence="4">The sequence shown here is derived from an EMBL/GenBank/DDBJ whole genome shotgun (WGS) entry which is preliminary data.</text>
</comment>
<keyword evidence="5" id="KW-1185">Reference proteome</keyword>